<dbReference type="SMART" id="SM00220">
    <property type="entry name" value="S_TKc"/>
    <property type="match status" value="1"/>
</dbReference>
<keyword evidence="9" id="KW-1185">Reference proteome</keyword>
<organism evidence="8 9">
    <name type="scientific">Dichanthelium oligosanthes</name>
    <dbReference type="NCBI Taxonomy" id="888268"/>
    <lineage>
        <taxon>Eukaryota</taxon>
        <taxon>Viridiplantae</taxon>
        <taxon>Streptophyta</taxon>
        <taxon>Embryophyta</taxon>
        <taxon>Tracheophyta</taxon>
        <taxon>Spermatophyta</taxon>
        <taxon>Magnoliopsida</taxon>
        <taxon>Liliopsida</taxon>
        <taxon>Poales</taxon>
        <taxon>Poaceae</taxon>
        <taxon>PACMAD clade</taxon>
        <taxon>Panicoideae</taxon>
        <taxon>Panicodae</taxon>
        <taxon>Paniceae</taxon>
        <taxon>Dichantheliinae</taxon>
        <taxon>Dichanthelium</taxon>
    </lineage>
</organism>
<dbReference type="GO" id="GO:0005524">
    <property type="term" value="F:ATP binding"/>
    <property type="evidence" value="ECO:0007669"/>
    <property type="project" value="UniProtKB-UniRule"/>
</dbReference>
<dbReference type="Pfam" id="PF00069">
    <property type="entry name" value="Pkinase"/>
    <property type="match status" value="1"/>
</dbReference>
<proteinExistence type="inferred from homology"/>
<comment type="similarity">
    <text evidence="6">Belongs to the protein kinase superfamily.</text>
</comment>
<comment type="caution">
    <text evidence="8">The sequence shown here is derived from an EMBL/GenBank/DDBJ whole genome shotgun (WGS) entry which is preliminary data.</text>
</comment>
<dbReference type="FunFam" id="3.30.200.20:FF:000168">
    <property type="entry name" value="L-type lectin-domain containing receptor kinase IX.1"/>
    <property type="match status" value="1"/>
</dbReference>
<feature type="domain" description="Protein kinase" evidence="7">
    <location>
        <begin position="48"/>
        <end position="194"/>
    </location>
</feature>
<keyword evidence="1" id="KW-0808">Transferase</keyword>
<gene>
    <name evidence="8" type="ORF">BAE44_0002238</name>
</gene>
<keyword evidence="2 5" id="KW-0547">Nucleotide-binding</keyword>
<dbReference type="InterPro" id="IPR008271">
    <property type="entry name" value="Ser/Thr_kinase_AS"/>
</dbReference>
<dbReference type="InterPro" id="IPR050528">
    <property type="entry name" value="L-type_Lectin-RKs"/>
</dbReference>
<dbReference type="InterPro" id="IPR000719">
    <property type="entry name" value="Prot_kinase_dom"/>
</dbReference>
<dbReference type="PROSITE" id="PS00108">
    <property type="entry name" value="PROTEIN_KINASE_ST"/>
    <property type="match status" value="1"/>
</dbReference>
<dbReference type="PROSITE" id="PS50011">
    <property type="entry name" value="PROTEIN_KINASE_DOM"/>
    <property type="match status" value="1"/>
</dbReference>
<accession>A0A1E5WH67</accession>
<reference evidence="8 9" key="1">
    <citation type="submission" date="2016-09" db="EMBL/GenBank/DDBJ databases">
        <title>The draft genome of Dichanthelium oligosanthes: A C3 panicoid grass species.</title>
        <authorList>
            <person name="Studer A.J."/>
            <person name="Schnable J.C."/>
            <person name="Brutnell T.P."/>
        </authorList>
    </citation>
    <scope>NUCLEOTIDE SEQUENCE [LARGE SCALE GENOMIC DNA]</scope>
    <source>
        <strain evidence="9">cv. Kellogg 1175</strain>
        <tissue evidence="8">Leaf</tissue>
    </source>
</reference>
<dbReference type="InterPro" id="IPR011009">
    <property type="entry name" value="Kinase-like_dom_sf"/>
</dbReference>
<evidence type="ECO:0000256" key="5">
    <source>
        <dbReference type="PROSITE-ProRule" id="PRU10141"/>
    </source>
</evidence>
<dbReference type="PROSITE" id="PS00107">
    <property type="entry name" value="PROTEIN_KINASE_ATP"/>
    <property type="match status" value="1"/>
</dbReference>
<dbReference type="GO" id="GO:0004674">
    <property type="term" value="F:protein serine/threonine kinase activity"/>
    <property type="evidence" value="ECO:0007669"/>
    <property type="project" value="UniProtKB-KW"/>
</dbReference>
<feature type="binding site" evidence="5">
    <location>
        <position position="77"/>
    </location>
    <ligand>
        <name>ATP</name>
        <dbReference type="ChEBI" id="CHEBI:30616"/>
    </ligand>
</feature>
<keyword evidence="6" id="KW-0723">Serine/threonine-protein kinase</keyword>
<evidence type="ECO:0000256" key="3">
    <source>
        <dbReference type="ARBA" id="ARBA00022777"/>
    </source>
</evidence>
<evidence type="ECO:0000313" key="8">
    <source>
        <dbReference type="EMBL" id="OEL36745.1"/>
    </source>
</evidence>
<dbReference type="EMBL" id="LWDX02008210">
    <property type="protein sequence ID" value="OEL36745.1"/>
    <property type="molecule type" value="Genomic_DNA"/>
</dbReference>
<evidence type="ECO:0000256" key="6">
    <source>
        <dbReference type="RuleBase" id="RU000304"/>
    </source>
</evidence>
<protein>
    <submittedName>
        <fullName evidence="8">L-type lectin-domain containing receptor kinase IX.1</fullName>
    </submittedName>
</protein>
<dbReference type="PANTHER" id="PTHR27007">
    <property type="match status" value="1"/>
</dbReference>
<sequence>MLKTTKQASNGARLFRGNPVEDDLELEEGVTGPRQFCYDELAKATGNFSDDRRLGSGGFGSVYRGFMEDTNRDVAVKRVSKTSRQGWKEFVSEVRIISRLRHRNLVHLIGWCHGGDELLLVYELMHNGSLDAHLYDPKRVLTWPARYAVALGVGDALLYLHQEAERRVVHRDVKPSNVMLDASQARRLRARQAH</sequence>
<evidence type="ECO:0000256" key="1">
    <source>
        <dbReference type="ARBA" id="ARBA00022679"/>
    </source>
</evidence>
<dbReference type="Proteomes" id="UP000095767">
    <property type="component" value="Unassembled WGS sequence"/>
</dbReference>
<name>A0A1E5WH67_9POAL</name>
<keyword evidence="8" id="KW-0430">Lectin</keyword>
<keyword evidence="4 5" id="KW-0067">ATP-binding</keyword>
<dbReference type="Gene3D" id="3.30.200.20">
    <property type="entry name" value="Phosphorylase Kinase, domain 1"/>
    <property type="match status" value="1"/>
</dbReference>
<keyword evidence="8" id="KW-0675">Receptor</keyword>
<dbReference type="STRING" id="888268.A0A1E5WH67"/>
<dbReference type="OrthoDB" id="4062651at2759"/>
<dbReference type="SUPFAM" id="SSF56112">
    <property type="entry name" value="Protein kinase-like (PK-like)"/>
    <property type="match status" value="1"/>
</dbReference>
<evidence type="ECO:0000259" key="7">
    <source>
        <dbReference type="PROSITE" id="PS50011"/>
    </source>
</evidence>
<keyword evidence="3 8" id="KW-0418">Kinase</keyword>
<dbReference type="InterPro" id="IPR017441">
    <property type="entry name" value="Protein_kinase_ATP_BS"/>
</dbReference>
<dbReference type="Gene3D" id="1.10.510.10">
    <property type="entry name" value="Transferase(Phosphotransferase) domain 1"/>
    <property type="match status" value="1"/>
</dbReference>
<evidence type="ECO:0000313" key="9">
    <source>
        <dbReference type="Proteomes" id="UP000095767"/>
    </source>
</evidence>
<dbReference type="GO" id="GO:0030246">
    <property type="term" value="F:carbohydrate binding"/>
    <property type="evidence" value="ECO:0007669"/>
    <property type="project" value="UniProtKB-KW"/>
</dbReference>
<dbReference type="AlphaFoldDB" id="A0A1E5WH67"/>
<evidence type="ECO:0000256" key="2">
    <source>
        <dbReference type="ARBA" id="ARBA00022741"/>
    </source>
</evidence>
<evidence type="ECO:0000256" key="4">
    <source>
        <dbReference type="ARBA" id="ARBA00022840"/>
    </source>
</evidence>